<evidence type="ECO:0000313" key="7">
    <source>
        <dbReference type="Proteomes" id="UP000220527"/>
    </source>
</evidence>
<dbReference type="OrthoDB" id="9784397at2"/>
<keyword evidence="7" id="KW-1185">Reference proteome</keyword>
<dbReference type="PANTHER" id="PTHR43065:SF42">
    <property type="entry name" value="TWO-COMPONENT SENSOR PPRA"/>
    <property type="match status" value="1"/>
</dbReference>
<dbReference type="SUPFAM" id="SSF55874">
    <property type="entry name" value="ATPase domain of HSP90 chaperone/DNA topoisomerase II/histidine kinase"/>
    <property type="match status" value="1"/>
</dbReference>
<dbReference type="AlphaFoldDB" id="A0A2A6RJG0"/>
<accession>A0A2A6RJG0</accession>
<evidence type="ECO:0000256" key="3">
    <source>
        <dbReference type="ARBA" id="ARBA00022777"/>
    </source>
</evidence>
<evidence type="ECO:0000256" key="2">
    <source>
        <dbReference type="ARBA" id="ARBA00012438"/>
    </source>
</evidence>
<dbReference type="PROSITE" id="PS50109">
    <property type="entry name" value="HIS_KIN"/>
    <property type="match status" value="1"/>
</dbReference>
<dbReference type="InterPro" id="IPR005467">
    <property type="entry name" value="His_kinase_dom"/>
</dbReference>
<keyword evidence="3" id="KW-0418">Kinase</keyword>
<dbReference type="PANTHER" id="PTHR43065">
    <property type="entry name" value="SENSOR HISTIDINE KINASE"/>
    <property type="match status" value="1"/>
</dbReference>
<dbReference type="Pfam" id="PF02518">
    <property type="entry name" value="HATPase_c"/>
    <property type="match status" value="1"/>
</dbReference>
<feature type="domain" description="Histidine kinase" evidence="5">
    <location>
        <begin position="20"/>
        <end position="141"/>
    </location>
</feature>
<dbReference type="Proteomes" id="UP000220527">
    <property type="component" value="Unassembled WGS sequence"/>
</dbReference>
<dbReference type="InterPro" id="IPR036890">
    <property type="entry name" value="HATPase_C_sf"/>
</dbReference>
<dbReference type="GO" id="GO:0000160">
    <property type="term" value="P:phosphorelay signal transduction system"/>
    <property type="evidence" value="ECO:0007669"/>
    <property type="project" value="UniProtKB-KW"/>
</dbReference>
<comment type="caution">
    <text evidence="6">The sequence shown here is derived from an EMBL/GenBank/DDBJ whole genome shotgun (WGS) entry which is preliminary data.</text>
</comment>
<gene>
    <name evidence="6" type="ORF">CJ255_11045</name>
</gene>
<protein>
    <recommendedName>
        <fullName evidence="2">histidine kinase</fullName>
        <ecNumber evidence="2">2.7.13.3</ecNumber>
    </recommendedName>
</protein>
<dbReference type="EC" id="2.7.13.3" evidence="2"/>
<dbReference type="GO" id="GO:0004673">
    <property type="term" value="F:protein histidine kinase activity"/>
    <property type="evidence" value="ECO:0007669"/>
    <property type="project" value="UniProtKB-EC"/>
</dbReference>
<dbReference type="InterPro" id="IPR003594">
    <property type="entry name" value="HATPase_dom"/>
</dbReference>
<dbReference type="EMBL" id="NQWI01000044">
    <property type="protein sequence ID" value="PDW02998.1"/>
    <property type="molecule type" value="Genomic_DNA"/>
</dbReference>
<dbReference type="InterPro" id="IPR004358">
    <property type="entry name" value="Sig_transdc_His_kin-like_C"/>
</dbReference>
<organism evidence="6 7">
    <name type="scientific">Candidatus Viridilinea mediisalina</name>
    <dbReference type="NCBI Taxonomy" id="2024553"/>
    <lineage>
        <taxon>Bacteria</taxon>
        <taxon>Bacillati</taxon>
        <taxon>Chloroflexota</taxon>
        <taxon>Chloroflexia</taxon>
        <taxon>Chloroflexales</taxon>
        <taxon>Chloroflexineae</taxon>
        <taxon>Oscillochloridaceae</taxon>
        <taxon>Candidatus Viridilinea</taxon>
    </lineage>
</organism>
<dbReference type="SMART" id="SM00387">
    <property type="entry name" value="HATPase_c"/>
    <property type="match status" value="1"/>
</dbReference>
<evidence type="ECO:0000256" key="1">
    <source>
        <dbReference type="ARBA" id="ARBA00000085"/>
    </source>
</evidence>
<evidence type="ECO:0000256" key="4">
    <source>
        <dbReference type="ARBA" id="ARBA00023012"/>
    </source>
</evidence>
<keyword evidence="4" id="KW-0902">Two-component regulatory system</keyword>
<keyword evidence="3" id="KW-0808">Transferase</keyword>
<evidence type="ECO:0000313" key="6">
    <source>
        <dbReference type="EMBL" id="PDW02998.1"/>
    </source>
</evidence>
<comment type="catalytic activity">
    <reaction evidence="1">
        <text>ATP + protein L-histidine = ADP + protein N-phospho-L-histidine.</text>
        <dbReference type="EC" id="2.7.13.3"/>
    </reaction>
</comment>
<reference evidence="7" key="1">
    <citation type="submission" date="2017-08" db="EMBL/GenBank/DDBJ databases">
        <authorList>
            <person name="Grouzdev D.S."/>
            <person name="Gaisin V.A."/>
            <person name="Rysina M.S."/>
            <person name="Gorlenko V.M."/>
        </authorList>
    </citation>
    <scope>NUCLEOTIDE SEQUENCE [LARGE SCALE GENOMIC DNA]</scope>
    <source>
        <strain evidence="7">Kir15-3F</strain>
    </source>
</reference>
<evidence type="ECO:0000259" key="5">
    <source>
        <dbReference type="PROSITE" id="PS50109"/>
    </source>
</evidence>
<sequence length="212" mass="23455">MTLELRRENLRVSWQKDMAPSQIDQILANLCVNARDAIADVGRVTIETDMAIFDEAYCAHHAEVTPGAYVLLAVSDNGHGMDEETLKYAFEPFFTTKAQGRGTGLGLATVYGVVRQNHGFVHAYSEPGRGTTFRIYLPQHQGELPSVAADRAKPTPVVYGNVETYSGQRPSQAYMQRLLAQEHFIALVALRHDVVVEGFIKQQHACGVRKPA</sequence>
<proteinExistence type="predicted"/>
<dbReference type="Gene3D" id="3.30.565.10">
    <property type="entry name" value="Histidine kinase-like ATPase, C-terminal domain"/>
    <property type="match status" value="1"/>
</dbReference>
<name>A0A2A6RJG0_9CHLR</name>
<dbReference type="PRINTS" id="PR00344">
    <property type="entry name" value="BCTRLSENSOR"/>
</dbReference>